<gene>
    <name evidence="5" type="ORF">T10_10135</name>
</gene>
<organism evidence="5 6">
    <name type="scientific">Trichinella papuae</name>
    <dbReference type="NCBI Taxonomy" id="268474"/>
    <lineage>
        <taxon>Eukaryota</taxon>
        <taxon>Metazoa</taxon>
        <taxon>Ecdysozoa</taxon>
        <taxon>Nematoda</taxon>
        <taxon>Enoplea</taxon>
        <taxon>Dorylaimia</taxon>
        <taxon>Trichinellida</taxon>
        <taxon>Trichinellidae</taxon>
        <taxon>Trichinella</taxon>
    </lineage>
</organism>
<dbReference type="AlphaFoldDB" id="A0A0V1N9P7"/>
<keyword evidence="2" id="KW-0863">Zinc-finger</keyword>
<feature type="domain" description="FLYWCH-type" evidence="4">
    <location>
        <begin position="6"/>
        <end position="70"/>
    </location>
</feature>
<keyword evidence="6" id="KW-1185">Reference proteome</keyword>
<reference evidence="5 6" key="1">
    <citation type="submission" date="2015-01" db="EMBL/GenBank/DDBJ databases">
        <title>Evolution of Trichinella species and genotypes.</title>
        <authorList>
            <person name="Korhonen P.K."/>
            <person name="Edoardo P."/>
            <person name="Giuseppe L.R."/>
            <person name="Gasser R.B."/>
        </authorList>
    </citation>
    <scope>NUCLEOTIDE SEQUENCE [LARGE SCALE GENOMIC DNA]</scope>
    <source>
        <strain evidence="5">ISS1980</strain>
    </source>
</reference>
<evidence type="ECO:0000313" key="5">
    <source>
        <dbReference type="EMBL" id="KRZ80549.1"/>
    </source>
</evidence>
<dbReference type="Proteomes" id="UP000054843">
    <property type="component" value="Unassembled WGS sequence"/>
</dbReference>
<accession>A0A0V1N9P7</accession>
<name>A0A0V1N9P7_9BILA</name>
<evidence type="ECO:0000313" key="6">
    <source>
        <dbReference type="Proteomes" id="UP000054843"/>
    </source>
</evidence>
<protein>
    <recommendedName>
        <fullName evidence="4">FLYWCH-type domain-containing protein</fullName>
    </recommendedName>
</protein>
<dbReference type="EMBL" id="JYDO01000002">
    <property type="protein sequence ID" value="KRZ80549.1"/>
    <property type="molecule type" value="Genomic_DNA"/>
</dbReference>
<evidence type="ECO:0000256" key="2">
    <source>
        <dbReference type="ARBA" id="ARBA00022771"/>
    </source>
</evidence>
<dbReference type="Gene3D" id="2.20.25.240">
    <property type="match status" value="1"/>
</dbReference>
<evidence type="ECO:0000259" key="4">
    <source>
        <dbReference type="Pfam" id="PF04500"/>
    </source>
</evidence>
<dbReference type="InterPro" id="IPR007588">
    <property type="entry name" value="Znf_FLYWCH"/>
</dbReference>
<dbReference type="Pfam" id="PF04500">
    <property type="entry name" value="FLYWCH"/>
    <property type="match status" value="1"/>
</dbReference>
<evidence type="ECO:0000256" key="1">
    <source>
        <dbReference type="ARBA" id="ARBA00022723"/>
    </source>
</evidence>
<comment type="caution">
    <text evidence="5">The sequence shown here is derived from an EMBL/GenBank/DDBJ whole genome shotgun (WGS) entry which is preliminary data.</text>
</comment>
<dbReference type="GO" id="GO:0008270">
    <property type="term" value="F:zinc ion binding"/>
    <property type="evidence" value="ECO:0007669"/>
    <property type="project" value="UniProtKB-KW"/>
</dbReference>
<evidence type="ECO:0000256" key="3">
    <source>
        <dbReference type="ARBA" id="ARBA00022833"/>
    </source>
</evidence>
<sequence>MESDEIQTQRNQQKLVYRGRCYTLMRTNRNDKCWICASLAISFPIYGVRGCPGKLYTNLDATEVIHTSEHADGCRILPLISHCGTKPEAQCTTAGQGDTHDFRPGGRICGSLLSKQQQQSGAKILMYHSPTNDILIFATEADVRLLAQSNCWCGYGAFKIVPSWKDLPTYSRIFEVLHSKAEELGVQLDPAKFVISKQP</sequence>
<keyword evidence="1" id="KW-0479">Metal-binding</keyword>
<keyword evidence="3" id="KW-0862">Zinc</keyword>
<dbReference type="STRING" id="268474.A0A0V1N9P7"/>
<proteinExistence type="predicted"/>